<evidence type="ECO:0000259" key="3">
    <source>
        <dbReference type="Pfam" id="PF19190"/>
    </source>
</evidence>
<gene>
    <name evidence="4" type="ORF">IAC23_06700</name>
</gene>
<dbReference type="AlphaFoldDB" id="A0A9D9H8V1"/>
<dbReference type="InterPro" id="IPR024361">
    <property type="entry name" value="BACON"/>
</dbReference>
<evidence type="ECO:0000313" key="4">
    <source>
        <dbReference type="EMBL" id="MBO8445365.1"/>
    </source>
</evidence>
<evidence type="ECO:0000256" key="1">
    <source>
        <dbReference type="SAM" id="MobiDB-lite"/>
    </source>
</evidence>
<dbReference type="CDD" id="cd14948">
    <property type="entry name" value="BACON"/>
    <property type="match status" value="3"/>
</dbReference>
<name>A0A9D9H8V1_9BACT</name>
<dbReference type="SUPFAM" id="SSF49899">
    <property type="entry name" value="Concanavalin A-like lectins/glucanases"/>
    <property type="match status" value="1"/>
</dbReference>
<feature type="domain" description="BACON" evidence="2">
    <location>
        <begin position="149"/>
        <end position="206"/>
    </location>
</feature>
<reference evidence="4" key="2">
    <citation type="journal article" date="2021" name="PeerJ">
        <title>Extensive microbial diversity within the chicken gut microbiome revealed by metagenomics and culture.</title>
        <authorList>
            <person name="Gilroy R."/>
            <person name="Ravi A."/>
            <person name="Getino M."/>
            <person name="Pursley I."/>
            <person name="Horton D.L."/>
            <person name="Alikhan N.F."/>
            <person name="Baker D."/>
            <person name="Gharbi K."/>
            <person name="Hall N."/>
            <person name="Watson M."/>
            <person name="Adriaenssens E.M."/>
            <person name="Foster-Nyarko E."/>
            <person name="Jarju S."/>
            <person name="Secka A."/>
            <person name="Antonio M."/>
            <person name="Oren A."/>
            <person name="Chaudhuri R.R."/>
            <person name="La Ragione R."/>
            <person name="Hildebrand F."/>
            <person name="Pallen M.J."/>
        </authorList>
    </citation>
    <scope>NUCLEOTIDE SEQUENCE</scope>
    <source>
        <strain evidence="4">D5-748</strain>
    </source>
</reference>
<evidence type="ECO:0000259" key="2">
    <source>
        <dbReference type="Pfam" id="PF13004"/>
    </source>
</evidence>
<dbReference type="GO" id="GO:0005975">
    <property type="term" value="P:carbohydrate metabolic process"/>
    <property type="evidence" value="ECO:0007669"/>
    <property type="project" value="UniProtKB-ARBA"/>
</dbReference>
<dbReference type="GO" id="GO:0004553">
    <property type="term" value="F:hydrolase activity, hydrolyzing O-glycosyl compounds"/>
    <property type="evidence" value="ECO:0007669"/>
    <property type="project" value="UniProtKB-ARBA"/>
</dbReference>
<feature type="region of interest" description="Disordered" evidence="1">
    <location>
        <begin position="1"/>
        <end position="46"/>
    </location>
</feature>
<dbReference type="EMBL" id="JADIMO010000086">
    <property type="protein sequence ID" value="MBO8445365.1"/>
    <property type="molecule type" value="Genomic_DNA"/>
</dbReference>
<dbReference type="Gene3D" id="2.60.120.200">
    <property type="match status" value="1"/>
</dbReference>
<protein>
    <recommendedName>
        <fullName evidence="2 3">BACON domain-containing protein</fullName>
    </recommendedName>
</protein>
<organism evidence="4 5">
    <name type="scientific">Candidatus Cryptobacteroides merdavium</name>
    <dbReference type="NCBI Taxonomy" id="2840769"/>
    <lineage>
        <taxon>Bacteria</taxon>
        <taxon>Pseudomonadati</taxon>
        <taxon>Bacteroidota</taxon>
        <taxon>Bacteroidia</taxon>
        <taxon>Bacteroidales</taxon>
        <taxon>Candidatus Cryptobacteroides</taxon>
    </lineage>
</organism>
<accession>A0A9D9H8V1</accession>
<dbReference type="Pfam" id="PF19190">
    <property type="entry name" value="BACON_2"/>
    <property type="match status" value="1"/>
</dbReference>
<dbReference type="PANTHER" id="PTHR46943:SF1">
    <property type="entry name" value="PENTRAXIN-RELATED PROTEIN PTX3"/>
    <property type="match status" value="1"/>
</dbReference>
<dbReference type="InterPro" id="IPR042837">
    <property type="entry name" value="PTX3"/>
</dbReference>
<dbReference type="Pfam" id="PF13004">
    <property type="entry name" value="BACON"/>
    <property type="match status" value="2"/>
</dbReference>
<feature type="domain" description="BACON" evidence="2">
    <location>
        <begin position="57"/>
        <end position="105"/>
    </location>
</feature>
<dbReference type="InterPro" id="IPR013320">
    <property type="entry name" value="ConA-like_dom_sf"/>
</dbReference>
<dbReference type="Gene3D" id="2.60.40.10">
    <property type="entry name" value="Immunoglobulins"/>
    <property type="match status" value="3"/>
</dbReference>
<proteinExistence type="predicted"/>
<dbReference type="Proteomes" id="UP000823619">
    <property type="component" value="Unassembled WGS sequence"/>
</dbReference>
<dbReference type="InterPro" id="IPR013783">
    <property type="entry name" value="Ig-like_fold"/>
</dbReference>
<sequence>MLVLAGCKKDPQEPVTPEEPDEISVAPASRTVGGEGGTATTKVTSSGDWTLTTSGDVTYDWVTADKTSGKNGETVTFTVEPNDKEDLTAEFLFVCGTADAKFTITSTKAEVKIPEIVLTSPAEVEVGYEAGEFTVDLALTNVEDVEDLDASADGNWVTFMSPAKGSDGTAEMTFAYEANEKQASREASITISYPNADPVTVTVTQAAAPAPEPEYDIELVTETPLEVEYTEGTASITVSISDGVDAASLTATSDQTWAKLQRSVGNGIGNAMMIFEYTANTAAEARTANITVQYDGVDYFTFQLVQAGDPNGGEQPGGGNYVADMRNHCASPELTYSANGDGKTMIDAVAWVKPDVLQLGKTATFEMLVKHDAEFITSGKWDGTWVNSMFGIEGRYLIRQGDNVANRKQWEFVWGGSVETKFRSEVDLPGDEWTHIAVVIDEKNNAVTLYQNGEVVASGPVPASAYDLDLSVSFDGWEQGQAFALGRSYDNSRDFYGEMAEVRIWNRALSQSEIKADGHFYSVDANASGLVAYWKMNEGEGDTFYDSTPNGNNLKGYYLTQATEDYSGVGKTGLDYWDFGISWVNALPEVPGFPRN</sequence>
<dbReference type="GO" id="GO:0006955">
    <property type="term" value="P:immune response"/>
    <property type="evidence" value="ECO:0007669"/>
    <property type="project" value="InterPro"/>
</dbReference>
<feature type="domain" description="BACON" evidence="3">
    <location>
        <begin position="224"/>
        <end position="297"/>
    </location>
</feature>
<dbReference type="PANTHER" id="PTHR46943">
    <property type="entry name" value="PENTRAXIN-RELATED PROTEIN PTX3"/>
    <property type="match status" value="1"/>
</dbReference>
<dbReference type="Pfam" id="PF13385">
    <property type="entry name" value="Laminin_G_3"/>
    <property type="match status" value="1"/>
</dbReference>
<comment type="caution">
    <text evidence="4">The sequence shown here is derived from an EMBL/GenBank/DDBJ whole genome shotgun (WGS) entry which is preliminary data.</text>
</comment>
<reference evidence="4" key="1">
    <citation type="submission" date="2020-10" db="EMBL/GenBank/DDBJ databases">
        <authorList>
            <person name="Gilroy R."/>
        </authorList>
    </citation>
    <scope>NUCLEOTIDE SEQUENCE</scope>
    <source>
        <strain evidence="4">D5-748</strain>
    </source>
</reference>
<evidence type="ECO:0000313" key="5">
    <source>
        <dbReference type="Proteomes" id="UP000823619"/>
    </source>
</evidence>